<organism evidence="2 3">
    <name type="scientific">Actimicrobium antarcticum</name>
    <dbReference type="NCBI Taxonomy" id="1051899"/>
    <lineage>
        <taxon>Bacteria</taxon>
        <taxon>Pseudomonadati</taxon>
        <taxon>Pseudomonadota</taxon>
        <taxon>Betaproteobacteria</taxon>
        <taxon>Burkholderiales</taxon>
        <taxon>Oxalobacteraceae</taxon>
        <taxon>Actimicrobium</taxon>
    </lineage>
</organism>
<feature type="transmembrane region" description="Helical" evidence="1">
    <location>
        <begin position="6"/>
        <end position="24"/>
    </location>
</feature>
<evidence type="ECO:0000313" key="2">
    <source>
        <dbReference type="EMBL" id="GAA4016022.1"/>
    </source>
</evidence>
<dbReference type="InterPro" id="IPR009781">
    <property type="entry name" value="DUF1345"/>
</dbReference>
<dbReference type="EMBL" id="BAAAZE010000005">
    <property type="protein sequence ID" value="GAA4016022.1"/>
    <property type="molecule type" value="Genomic_DNA"/>
</dbReference>
<keyword evidence="1" id="KW-1133">Transmembrane helix</keyword>
<feature type="transmembrane region" description="Helical" evidence="1">
    <location>
        <begin position="107"/>
        <end position="130"/>
    </location>
</feature>
<feature type="transmembrane region" description="Helical" evidence="1">
    <location>
        <begin position="36"/>
        <end position="55"/>
    </location>
</feature>
<evidence type="ECO:0000313" key="3">
    <source>
        <dbReference type="Proteomes" id="UP001501353"/>
    </source>
</evidence>
<accession>A0ABP7ST15</accession>
<evidence type="ECO:0000256" key="1">
    <source>
        <dbReference type="SAM" id="Phobius"/>
    </source>
</evidence>
<sequence>MRHFFHSHPHLAAAVIAGTGIGIATPDSWQLMSRLLTGWDVTVWLYLVQMAWLMVTADRARVREIAEREDNNAVVVLVILSIAAALSLVAIVLELSAVKGGSESQKLARSVFTGVTVLGSWLLVATTYTVHYARLFYMSPIKQRALKFPDDELHPTYWDFLYFSFTISVAAQTSDVLVMSASMRKVVLAQSVLSFLFNAAIIGLSINIAAGLVGG</sequence>
<name>A0ABP7ST15_9BURK</name>
<dbReference type="Pfam" id="PF07077">
    <property type="entry name" value="DUF1345"/>
    <property type="match status" value="1"/>
</dbReference>
<keyword evidence="1" id="KW-0472">Membrane</keyword>
<reference evidence="3" key="1">
    <citation type="journal article" date="2019" name="Int. J. Syst. Evol. Microbiol.">
        <title>The Global Catalogue of Microorganisms (GCM) 10K type strain sequencing project: providing services to taxonomists for standard genome sequencing and annotation.</title>
        <authorList>
            <consortium name="The Broad Institute Genomics Platform"/>
            <consortium name="The Broad Institute Genome Sequencing Center for Infectious Disease"/>
            <person name="Wu L."/>
            <person name="Ma J."/>
        </authorList>
    </citation>
    <scope>NUCLEOTIDE SEQUENCE [LARGE SCALE GENOMIC DNA]</scope>
    <source>
        <strain evidence="3">JCM 16673</strain>
    </source>
</reference>
<feature type="transmembrane region" description="Helical" evidence="1">
    <location>
        <begin position="192"/>
        <end position="213"/>
    </location>
</feature>
<proteinExistence type="predicted"/>
<keyword evidence="3" id="KW-1185">Reference proteome</keyword>
<dbReference type="RefSeq" id="WP_344762025.1">
    <property type="nucleotide sequence ID" value="NZ_BAAAZE010000005.1"/>
</dbReference>
<keyword evidence="1" id="KW-0812">Transmembrane</keyword>
<dbReference type="Proteomes" id="UP001501353">
    <property type="component" value="Unassembled WGS sequence"/>
</dbReference>
<feature type="transmembrane region" description="Helical" evidence="1">
    <location>
        <begin position="75"/>
        <end position="95"/>
    </location>
</feature>
<comment type="caution">
    <text evidence="2">The sequence shown here is derived from an EMBL/GenBank/DDBJ whole genome shotgun (WGS) entry which is preliminary data.</text>
</comment>
<gene>
    <name evidence="2" type="ORF">GCM10022212_08810</name>
</gene>
<protein>
    <submittedName>
        <fullName evidence="2">DUF1345 domain-containing protein</fullName>
    </submittedName>
</protein>